<dbReference type="InterPro" id="IPR052935">
    <property type="entry name" value="Mg2+_PAP"/>
</dbReference>
<dbReference type="AlphaFoldDB" id="A0A6G7VMY8"/>
<dbReference type="GO" id="GO:0008195">
    <property type="term" value="F:phosphatidate phosphatase activity"/>
    <property type="evidence" value="ECO:0007669"/>
    <property type="project" value="InterPro"/>
</dbReference>
<accession>A0A6G7VMY8</accession>
<feature type="domain" description="Phosphatidate phosphatase APP1 catalytic" evidence="1">
    <location>
        <begin position="141"/>
        <end position="292"/>
    </location>
</feature>
<reference evidence="2 3" key="1">
    <citation type="submission" date="2020-03" db="EMBL/GenBank/DDBJ databases">
        <title>Complete genome sequence of Monaibacterium sp. ALG8 with diverse plasmids.</title>
        <authorList>
            <person name="Sun C."/>
        </authorList>
    </citation>
    <scope>NUCLEOTIDE SEQUENCE [LARGE SCALE GENOMIC DNA]</scope>
    <source>
        <strain evidence="2 3">ALG8</strain>
    </source>
</reference>
<sequence length="335" mass="37120">MKRALHRLAIWAEKVTHPLTSTSEKPPLIEPYLGFATSTGVVVRGRVLTGLRRTTPDPRHGRFTNFRQMVGLFLTDEVAGVRVRAISEDRSVRTDEEGYFRLDLPRAALQPGWHTIALDIPGQADSAVMADTMFTDPDARYGVISDIDDTLMQTGAYSVLRNLWTSLTGSALTRQVFADAVDLIDRLHDGRNPVYYVSSSPWNLHAFLDNVLFTRAGLVRGPLFLRDLGISPTQFVSSTHGEHKGAQIDILFEAHPHLRFVLIGDSGQHDAEVYRDAASRWPGRIAQVVLRKANPRPDAAVDLALEDLRAMGIPVWTGEDYTTVELSNLQGASKA</sequence>
<dbReference type="InterPro" id="IPR019236">
    <property type="entry name" value="APP1_cat"/>
</dbReference>
<protein>
    <submittedName>
        <fullName evidence="2">DUF2183 domain-containing protein</fullName>
    </submittedName>
</protein>
<organism evidence="2 3">
    <name type="scientific">Pontivivens nitratireducens</name>
    <dbReference type="NCBI Taxonomy" id="2758038"/>
    <lineage>
        <taxon>Bacteria</taxon>
        <taxon>Pseudomonadati</taxon>
        <taxon>Pseudomonadota</taxon>
        <taxon>Alphaproteobacteria</taxon>
        <taxon>Rhodobacterales</taxon>
        <taxon>Paracoccaceae</taxon>
        <taxon>Pontivivens</taxon>
    </lineage>
</organism>
<name>A0A6G7VMY8_9RHOB</name>
<dbReference type="Proteomes" id="UP000500791">
    <property type="component" value="Chromosome"/>
</dbReference>
<dbReference type="RefSeq" id="WP_166191385.1">
    <property type="nucleotide sequence ID" value="NZ_CP049811.1"/>
</dbReference>
<dbReference type="PANTHER" id="PTHR28208">
    <property type="entry name" value="PHOSPHATIDATE PHOSPHATASE APP1"/>
    <property type="match status" value="1"/>
</dbReference>
<evidence type="ECO:0000313" key="3">
    <source>
        <dbReference type="Proteomes" id="UP000500791"/>
    </source>
</evidence>
<evidence type="ECO:0000259" key="1">
    <source>
        <dbReference type="Pfam" id="PF09949"/>
    </source>
</evidence>
<keyword evidence="3" id="KW-1185">Reference proteome</keyword>
<proteinExistence type="predicted"/>
<gene>
    <name evidence="2" type="ORF">G8E03_10485</name>
</gene>
<dbReference type="PANTHER" id="PTHR28208:SF3">
    <property type="entry name" value="PHOSPHATIDATE PHOSPHATASE APP1"/>
    <property type="match status" value="1"/>
</dbReference>
<evidence type="ECO:0000313" key="2">
    <source>
        <dbReference type="EMBL" id="QIK41157.1"/>
    </source>
</evidence>
<dbReference type="EMBL" id="CP049811">
    <property type="protein sequence ID" value="QIK41157.1"/>
    <property type="molecule type" value="Genomic_DNA"/>
</dbReference>
<dbReference type="Pfam" id="PF09949">
    <property type="entry name" value="APP1_cat"/>
    <property type="match status" value="1"/>
</dbReference>
<dbReference type="KEGG" id="mon:G8E03_10485"/>